<gene>
    <name evidence="2" type="ORF">BU14_0099s0013</name>
</gene>
<reference evidence="2 3" key="1">
    <citation type="submission" date="2017-03" db="EMBL/GenBank/DDBJ databases">
        <title>WGS assembly of Porphyra umbilicalis.</title>
        <authorList>
            <person name="Brawley S.H."/>
            <person name="Blouin N.A."/>
            <person name="Ficko-Blean E."/>
            <person name="Wheeler G.L."/>
            <person name="Lohr M."/>
            <person name="Goodson H.V."/>
            <person name="Jenkins J.W."/>
            <person name="Blaby-Haas C.E."/>
            <person name="Helliwell K.E."/>
            <person name="Chan C."/>
            <person name="Marriage T."/>
            <person name="Bhattacharya D."/>
            <person name="Klein A.S."/>
            <person name="Badis Y."/>
            <person name="Brodie J."/>
            <person name="Cao Y."/>
            <person name="Collen J."/>
            <person name="Dittami S.M."/>
            <person name="Gachon C.M."/>
            <person name="Green B.R."/>
            <person name="Karpowicz S."/>
            <person name="Kim J.W."/>
            <person name="Kudahl U."/>
            <person name="Lin S."/>
            <person name="Michel G."/>
            <person name="Mittag M."/>
            <person name="Olson B.J."/>
            <person name="Pangilinan J."/>
            <person name="Peng Y."/>
            <person name="Qiu H."/>
            <person name="Shu S."/>
            <person name="Singer J.T."/>
            <person name="Smith A.G."/>
            <person name="Sprecher B.N."/>
            <person name="Wagner V."/>
            <person name="Wang W."/>
            <person name="Wang Z.-Y."/>
            <person name="Yan J."/>
            <person name="Yarish C."/>
            <person name="Zoeuner-Riek S."/>
            <person name="Zhuang Y."/>
            <person name="Zou Y."/>
            <person name="Lindquist E.A."/>
            <person name="Grimwood J."/>
            <person name="Barry K."/>
            <person name="Rokhsar D.S."/>
            <person name="Schmutz J."/>
            <person name="Stiller J.W."/>
            <person name="Grossman A.R."/>
            <person name="Prochnik S.E."/>
        </authorList>
    </citation>
    <scope>NUCLEOTIDE SEQUENCE [LARGE SCALE GENOMIC DNA]</scope>
    <source>
        <strain evidence="2">4086291</strain>
    </source>
</reference>
<evidence type="ECO:0000256" key="1">
    <source>
        <dbReference type="SAM" id="MobiDB-lite"/>
    </source>
</evidence>
<name>A0A1X6PCZ7_PORUM</name>
<organism evidence="2 3">
    <name type="scientific">Porphyra umbilicalis</name>
    <name type="common">Purple laver</name>
    <name type="synonym">Red alga</name>
    <dbReference type="NCBI Taxonomy" id="2786"/>
    <lineage>
        <taxon>Eukaryota</taxon>
        <taxon>Rhodophyta</taxon>
        <taxon>Bangiophyceae</taxon>
        <taxon>Bangiales</taxon>
        <taxon>Bangiaceae</taxon>
        <taxon>Porphyra</taxon>
    </lineage>
</organism>
<evidence type="ECO:0000313" key="3">
    <source>
        <dbReference type="Proteomes" id="UP000218209"/>
    </source>
</evidence>
<proteinExistence type="predicted"/>
<dbReference type="EMBL" id="KV918805">
    <property type="protein sequence ID" value="OSX78748.1"/>
    <property type="molecule type" value="Genomic_DNA"/>
</dbReference>
<evidence type="ECO:0000313" key="2">
    <source>
        <dbReference type="EMBL" id="OSX78748.1"/>
    </source>
</evidence>
<feature type="compositionally biased region" description="Low complexity" evidence="1">
    <location>
        <begin position="48"/>
        <end position="87"/>
    </location>
</feature>
<dbReference type="Proteomes" id="UP000218209">
    <property type="component" value="Unassembled WGS sequence"/>
</dbReference>
<feature type="region of interest" description="Disordered" evidence="1">
    <location>
        <begin position="228"/>
        <end position="281"/>
    </location>
</feature>
<feature type="compositionally biased region" description="Low complexity" evidence="1">
    <location>
        <begin position="8"/>
        <end position="25"/>
    </location>
</feature>
<protein>
    <submittedName>
        <fullName evidence="2">Uncharacterized protein</fullName>
    </submittedName>
</protein>
<feature type="compositionally biased region" description="Low complexity" evidence="1">
    <location>
        <begin position="243"/>
        <end position="258"/>
    </location>
</feature>
<sequence length="332" mass="30959">MPSRGASVAPAVYPAGSGAGVSAAGADDRQTLRRQRGDPPGPLPPAPAGTAATPGSAAAGVLAPPFGASPAAGALGAPPSAGAGTAAAVAPPGLARALAATSGPPASSDAPLGPPAGGVPSPALLASLHQAALVAAHAAAGVPPPPPVGEGLPPLASFALPPHAPPGSGLSSACAGLHSFPDPSYRTSRRAPVEPRDSQLSLLPDYHFASGLRSFLLAAAAARGGAGAHLPRSATGSLPRPAASLGLPSGPSDGASSAGPPPHVGGGSRCPGGGSAAAGGGGRAVGFAGAPVRGAPVVDIPVPGGTNCLESPFSTASVACLGLSRSPPHRGV</sequence>
<feature type="region of interest" description="Disordered" evidence="1">
    <location>
        <begin position="1"/>
        <end position="87"/>
    </location>
</feature>
<accession>A0A1X6PCZ7</accession>
<dbReference type="AlphaFoldDB" id="A0A1X6PCZ7"/>
<keyword evidence="3" id="KW-1185">Reference proteome</keyword>
<feature type="compositionally biased region" description="Basic and acidic residues" evidence="1">
    <location>
        <begin position="26"/>
        <end position="37"/>
    </location>
</feature>
<feature type="compositionally biased region" description="Gly residues" evidence="1">
    <location>
        <begin position="264"/>
        <end position="281"/>
    </location>
</feature>